<evidence type="ECO:0000313" key="2">
    <source>
        <dbReference type="Proteomes" id="UP000070311"/>
    </source>
</evidence>
<name>A0A133VEG6_9EURY</name>
<protein>
    <submittedName>
        <fullName evidence="1">Uncharacterized protein</fullName>
    </submittedName>
</protein>
<organism evidence="1 2">
    <name type="scientific">candidate division MSBL1 archaeon SCGC-AAA382A13</name>
    <dbReference type="NCBI Taxonomy" id="1698279"/>
    <lineage>
        <taxon>Archaea</taxon>
        <taxon>Methanobacteriati</taxon>
        <taxon>Methanobacteriota</taxon>
        <taxon>candidate division MSBL1</taxon>
    </lineage>
</organism>
<dbReference type="EMBL" id="LHYD01000041">
    <property type="protein sequence ID" value="KXB04836.1"/>
    <property type="molecule type" value="Genomic_DNA"/>
</dbReference>
<accession>A0A133VEG6</accession>
<gene>
    <name evidence="1" type="ORF">AKJ50_01965</name>
</gene>
<sequence>MAAITSDAFIAISNSVGWWRKTVEGDVRCAGGSGIVQITPHTLSNGIKIDYIVQAQNYLEDFIVKEINLKEVADRRKYIRKNYPYWRRPETYQLITNVKAEESHYRRQRN</sequence>
<reference evidence="1 2" key="1">
    <citation type="journal article" date="2016" name="Sci. Rep.">
        <title>Metabolic traits of an uncultured archaeal lineage -MSBL1- from brine pools of the Red Sea.</title>
        <authorList>
            <person name="Mwirichia R."/>
            <person name="Alam I."/>
            <person name="Rashid M."/>
            <person name="Vinu M."/>
            <person name="Ba-Alawi W."/>
            <person name="Anthony Kamau A."/>
            <person name="Kamanda Ngugi D."/>
            <person name="Goker M."/>
            <person name="Klenk H.P."/>
            <person name="Bajic V."/>
            <person name="Stingl U."/>
        </authorList>
    </citation>
    <scope>NUCLEOTIDE SEQUENCE [LARGE SCALE GENOMIC DNA]</scope>
    <source>
        <strain evidence="1">SCGC-AAA382A13</strain>
    </source>
</reference>
<dbReference type="Proteomes" id="UP000070311">
    <property type="component" value="Unassembled WGS sequence"/>
</dbReference>
<dbReference type="AlphaFoldDB" id="A0A133VEG6"/>
<comment type="caution">
    <text evidence="1">The sequence shown here is derived from an EMBL/GenBank/DDBJ whole genome shotgun (WGS) entry which is preliminary data.</text>
</comment>
<keyword evidence="2" id="KW-1185">Reference proteome</keyword>
<evidence type="ECO:0000313" key="1">
    <source>
        <dbReference type="EMBL" id="KXB04836.1"/>
    </source>
</evidence>
<proteinExistence type="predicted"/>